<comment type="caution">
    <text evidence="1">The sequence shown here is derived from an EMBL/GenBank/DDBJ whole genome shotgun (WGS) entry which is preliminary data.</text>
</comment>
<reference evidence="1" key="1">
    <citation type="journal article" date="2014" name="Front. Microbiol.">
        <title>High frequency of phylogenetically diverse reductive dehalogenase-homologous genes in deep subseafloor sedimentary metagenomes.</title>
        <authorList>
            <person name="Kawai M."/>
            <person name="Futagami T."/>
            <person name="Toyoda A."/>
            <person name="Takaki Y."/>
            <person name="Nishi S."/>
            <person name="Hori S."/>
            <person name="Arai W."/>
            <person name="Tsubouchi T."/>
            <person name="Morono Y."/>
            <person name="Uchiyama I."/>
            <person name="Ito T."/>
            <person name="Fujiyama A."/>
            <person name="Inagaki F."/>
            <person name="Takami H."/>
        </authorList>
    </citation>
    <scope>NUCLEOTIDE SEQUENCE</scope>
    <source>
        <strain evidence="1">Expedition CK06-06</strain>
    </source>
</reference>
<dbReference type="EMBL" id="BARV01011161">
    <property type="protein sequence ID" value="GAI04570.1"/>
    <property type="molecule type" value="Genomic_DNA"/>
</dbReference>
<protein>
    <submittedName>
        <fullName evidence="1">Uncharacterized protein</fullName>
    </submittedName>
</protein>
<accession>X1LQB0</accession>
<sequence length="79" mass="8647">MYIRAQNQDINALAATAFAHDTMNTTTQVESFYKGLQSLGFLTIIVTGPQNKSVMVIQVFHLQSSLTLALIDAPTDTDD</sequence>
<gene>
    <name evidence="1" type="ORF">S06H3_21295</name>
</gene>
<evidence type="ECO:0000313" key="1">
    <source>
        <dbReference type="EMBL" id="GAI04570.1"/>
    </source>
</evidence>
<organism evidence="1">
    <name type="scientific">marine sediment metagenome</name>
    <dbReference type="NCBI Taxonomy" id="412755"/>
    <lineage>
        <taxon>unclassified sequences</taxon>
        <taxon>metagenomes</taxon>
        <taxon>ecological metagenomes</taxon>
    </lineage>
</organism>
<dbReference type="AlphaFoldDB" id="X1LQB0"/>
<name>X1LQB0_9ZZZZ</name>
<proteinExistence type="predicted"/>